<accession>A0AAU9S645</accession>
<sequence>NKPKIINQEESSPPFVLTSDQQCEVKQNPKEESPSYSDPQTIPFADLCDPLLLQNVDSRSHACLRRDTQFHGARNLPERRVVEYLNPPDETFRRIFEFVLQNPFVRVLHQGEVVEPDPVERDSLSGDEESGEEEEVGEDRYDDGASGPKRGQDREEEEEETTGSAGETNGPECGGCEAGGEEDEGRDRDYGLGEDVGRSPKVVDIANAKNPRRSWAPFGELSSFVNIVAKMIPVTITAPTRIPKSSGCLLEFSIERFPITIISIQKGFAKVWKEDVRFEELFVAPETSFPLEILALDACFARHCLWNSTSVLVPAAEFSSSRIRSSANSVLCSFSGIGRSNSKKN</sequence>
<feature type="non-terminal residue" evidence="2">
    <location>
        <position position="345"/>
    </location>
</feature>
<proteinExistence type="predicted"/>
<feature type="compositionally biased region" description="Acidic residues" evidence="1">
    <location>
        <begin position="125"/>
        <end position="137"/>
    </location>
</feature>
<dbReference type="EMBL" id="OU466860">
    <property type="protein sequence ID" value="CAH2058917.1"/>
    <property type="molecule type" value="Genomic_DNA"/>
</dbReference>
<evidence type="ECO:0000313" key="3">
    <source>
        <dbReference type="Proteomes" id="UP000836841"/>
    </source>
</evidence>
<feature type="non-terminal residue" evidence="2">
    <location>
        <position position="1"/>
    </location>
</feature>
<evidence type="ECO:0000256" key="1">
    <source>
        <dbReference type="SAM" id="MobiDB-lite"/>
    </source>
</evidence>
<reference evidence="2 3" key="1">
    <citation type="submission" date="2022-03" db="EMBL/GenBank/DDBJ databases">
        <authorList>
            <person name="Nunn A."/>
            <person name="Chopra R."/>
            <person name="Nunn A."/>
            <person name="Contreras Garrido A."/>
        </authorList>
    </citation>
    <scope>NUCLEOTIDE SEQUENCE [LARGE SCALE GENOMIC DNA]</scope>
</reference>
<name>A0AAU9S645_THLAR</name>
<protein>
    <submittedName>
        <fullName evidence="2">Uncharacterized protein</fullName>
    </submittedName>
</protein>
<keyword evidence="3" id="KW-1185">Reference proteome</keyword>
<dbReference type="AlphaFoldDB" id="A0AAU9S645"/>
<feature type="region of interest" description="Disordered" evidence="1">
    <location>
        <begin position="1"/>
        <end position="40"/>
    </location>
</feature>
<feature type="region of interest" description="Disordered" evidence="1">
    <location>
        <begin position="116"/>
        <end position="195"/>
    </location>
</feature>
<organism evidence="2 3">
    <name type="scientific">Thlaspi arvense</name>
    <name type="common">Field penny-cress</name>
    <dbReference type="NCBI Taxonomy" id="13288"/>
    <lineage>
        <taxon>Eukaryota</taxon>
        <taxon>Viridiplantae</taxon>
        <taxon>Streptophyta</taxon>
        <taxon>Embryophyta</taxon>
        <taxon>Tracheophyta</taxon>
        <taxon>Spermatophyta</taxon>
        <taxon>Magnoliopsida</taxon>
        <taxon>eudicotyledons</taxon>
        <taxon>Gunneridae</taxon>
        <taxon>Pentapetalae</taxon>
        <taxon>rosids</taxon>
        <taxon>malvids</taxon>
        <taxon>Brassicales</taxon>
        <taxon>Brassicaceae</taxon>
        <taxon>Thlaspideae</taxon>
        <taxon>Thlaspi</taxon>
    </lineage>
</organism>
<feature type="compositionally biased region" description="Basic and acidic residues" evidence="1">
    <location>
        <begin position="185"/>
        <end position="195"/>
    </location>
</feature>
<dbReference type="Proteomes" id="UP000836841">
    <property type="component" value="Chromosome 4"/>
</dbReference>
<evidence type="ECO:0000313" key="2">
    <source>
        <dbReference type="EMBL" id="CAH2058917.1"/>
    </source>
</evidence>
<gene>
    <name evidence="2" type="ORF">TAV2_LOCUS12690</name>
</gene>